<dbReference type="EMBL" id="CP003653">
    <property type="protein sequence ID" value="AFZ35082.1"/>
    <property type="molecule type" value="Genomic_DNA"/>
</dbReference>
<keyword evidence="8" id="KW-1185">Reference proteome</keyword>
<proteinExistence type="inferred from homology"/>
<evidence type="ECO:0000256" key="2">
    <source>
        <dbReference type="ARBA" id="ARBA00012716"/>
    </source>
</evidence>
<organism evidence="7 8">
    <name type="scientific">Stanieria cyanosphaera (strain ATCC 29371 / PCC 7437)</name>
    <dbReference type="NCBI Taxonomy" id="111780"/>
    <lineage>
        <taxon>Bacteria</taxon>
        <taxon>Bacillati</taxon>
        <taxon>Cyanobacteriota</taxon>
        <taxon>Cyanophyceae</taxon>
        <taxon>Pleurocapsales</taxon>
        <taxon>Dermocarpellaceae</taxon>
        <taxon>Stanieria</taxon>
    </lineage>
</organism>
<evidence type="ECO:0000256" key="3">
    <source>
        <dbReference type="ARBA" id="ARBA00016783"/>
    </source>
</evidence>
<evidence type="ECO:0000256" key="1">
    <source>
        <dbReference type="ARBA" id="ARBA00006908"/>
    </source>
</evidence>
<comment type="catalytic activity">
    <reaction evidence="5 6">
        <text>(2R,3Z)-phycocyanobilin + 4 oxidized [2Fe-2S]-[ferredoxin] = biliverdin IXalpha + 4 reduced [2Fe-2S]-[ferredoxin] + 4 H(+)</text>
        <dbReference type="Rhea" id="RHEA:15309"/>
        <dbReference type="Rhea" id="RHEA-COMP:10000"/>
        <dbReference type="Rhea" id="RHEA-COMP:10001"/>
        <dbReference type="ChEBI" id="CHEBI:15378"/>
        <dbReference type="ChEBI" id="CHEBI:33737"/>
        <dbReference type="ChEBI" id="CHEBI:33738"/>
        <dbReference type="ChEBI" id="CHEBI:57437"/>
        <dbReference type="ChEBI" id="CHEBI:57991"/>
        <dbReference type="EC" id="1.3.7.5"/>
    </reaction>
</comment>
<dbReference type="GO" id="GO:0010024">
    <property type="term" value="P:phytochromobilin biosynthetic process"/>
    <property type="evidence" value="ECO:0007669"/>
    <property type="project" value="InterPro"/>
</dbReference>
<evidence type="ECO:0000256" key="4">
    <source>
        <dbReference type="ARBA" id="ARBA00023002"/>
    </source>
</evidence>
<dbReference type="Gene3D" id="3.40.1500.20">
    <property type="match status" value="1"/>
</dbReference>
<gene>
    <name evidence="6" type="primary">pcyA</name>
    <name evidence="7" type="ordered locus">Sta7437_1515</name>
</gene>
<dbReference type="PANTHER" id="PTHR34557:SF1">
    <property type="entry name" value="PHYTOCHROMOBILIN:FERREDOXIN OXIDOREDUCTASE, CHLOROPLASTIC"/>
    <property type="match status" value="1"/>
</dbReference>
<dbReference type="HAMAP" id="MF_00618">
    <property type="entry name" value="Ferredoxin_bilin_red"/>
    <property type="match status" value="1"/>
</dbReference>
<sequence>MTEMLETTQPSLRQEQHPLICQLANLILDYWQRYLDLSPYSLPEGLGYVEGKLEGERLRIENRCYQTPQFRKLHLELAKVGNNLDILHCVMFPRTQYPLPMFGCDIVAGKAGVSAAIADISPTSPEKTLSENYKLELSALPDHKFAQPRELPSWADIFSEFCLFVRPQNDAEEQNFLKQASSFLKIHCQQAVQAQPVSLPQQKLYLAGQNYYCTKQQQNDKTRRVLEKAFGPDWAEYYMKSVLFDVPETIATGEVLPN</sequence>
<keyword evidence="4 6" id="KW-0560">Oxidoreductase</keyword>
<evidence type="ECO:0000256" key="5">
    <source>
        <dbReference type="ARBA" id="ARBA00049084"/>
    </source>
</evidence>
<comment type="function">
    <text evidence="6">Catalyzes the four-electron reduction of biliverdin IX-alpha (2-electron reduction at both the A and D rings); the reaction proceeds via an isolatable 2-electron intermediate, 181,182-dihydrobiliverdin.</text>
</comment>
<dbReference type="NCBIfam" id="NF002760">
    <property type="entry name" value="PRK02816.1"/>
    <property type="match status" value="1"/>
</dbReference>
<evidence type="ECO:0000313" key="7">
    <source>
        <dbReference type="EMBL" id="AFZ35082.1"/>
    </source>
</evidence>
<dbReference type="Pfam" id="PF05996">
    <property type="entry name" value="Fe_bilin_red"/>
    <property type="match status" value="1"/>
</dbReference>
<dbReference type="eggNOG" id="ENOG502Z7RN">
    <property type="taxonomic scope" value="Bacteria"/>
</dbReference>
<dbReference type="PATRIC" id="fig|111780.3.peg.1579"/>
<evidence type="ECO:0000256" key="6">
    <source>
        <dbReference type="HAMAP-Rule" id="MF_00618"/>
    </source>
</evidence>
<accession>K9XTV5</accession>
<dbReference type="GO" id="GO:0050897">
    <property type="term" value="F:cobalt ion binding"/>
    <property type="evidence" value="ECO:0007669"/>
    <property type="project" value="InterPro"/>
</dbReference>
<evidence type="ECO:0000313" key="8">
    <source>
        <dbReference type="Proteomes" id="UP000010473"/>
    </source>
</evidence>
<dbReference type="InterPro" id="IPR009249">
    <property type="entry name" value="Ferredoxin-dep_bilin_Rdtase"/>
</dbReference>
<dbReference type="STRING" id="111780.Sta7437_1515"/>
<dbReference type="Proteomes" id="UP000010473">
    <property type="component" value="Chromosome"/>
</dbReference>
<protein>
    <recommendedName>
        <fullName evidence="3 6">Phycocyanobilin:ferredoxin oxidoreductase</fullName>
        <ecNumber evidence="2 6">1.3.7.5</ecNumber>
    </recommendedName>
</protein>
<dbReference type="GO" id="GO:0050620">
    <property type="term" value="F:phycocyanobilin:ferredoxin oxidoreductase activity"/>
    <property type="evidence" value="ECO:0007669"/>
    <property type="project" value="UniProtKB-UniRule"/>
</dbReference>
<dbReference type="EC" id="1.3.7.5" evidence="2 6"/>
<dbReference type="PANTHER" id="PTHR34557">
    <property type="entry name" value="PHYTOCHROMOBILIN:FERREDOXIN OXIDOREDUCTASE, CHLOROPLASTIC"/>
    <property type="match status" value="1"/>
</dbReference>
<dbReference type="InterPro" id="IPR022870">
    <property type="entry name" value="Ferredoxin_bilin_OxRdtase"/>
</dbReference>
<dbReference type="KEGG" id="scs:Sta7437_1515"/>
<name>K9XTV5_STAC7</name>
<comment type="similarity">
    <text evidence="1 6">Belongs to the HY2 family.</text>
</comment>
<reference evidence="8" key="1">
    <citation type="journal article" date="2013" name="Proc. Natl. Acad. Sci. U.S.A.">
        <title>Improving the coverage of the cyanobacterial phylum using diversity-driven genome sequencing.</title>
        <authorList>
            <person name="Shih P.M."/>
            <person name="Wu D."/>
            <person name="Latifi A."/>
            <person name="Axen S.D."/>
            <person name="Fewer D.P."/>
            <person name="Talla E."/>
            <person name="Calteau A."/>
            <person name="Cai F."/>
            <person name="Tandeau de Marsac N."/>
            <person name="Rippka R."/>
            <person name="Herdman M."/>
            <person name="Sivonen K."/>
            <person name="Coursin T."/>
            <person name="Laurent T."/>
            <person name="Goodwin L."/>
            <person name="Nolan M."/>
            <person name="Davenport K.W."/>
            <person name="Han C.S."/>
            <person name="Rubin E.M."/>
            <person name="Eisen J.A."/>
            <person name="Woyke T."/>
            <person name="Gugger M."/>
            <person name="Kerfeld C.A."/>
        </authorList>
    </citation>
    <scope>NUCLEOTIDE SEQUENCE [LARGE SCALE GENOMIC DNA]</scope>
    <source>
        <strain evidence="8">ATCC 29371 / PCC 7437</strain>
    </source>
</reference>
<dbReference type="AlphaFoldDB" id="K9XTV5"/>
<dbReference type="HOGENOM" id="CLU_074224_0_0_3"/>